<comment type="caution">
    <text evidence="6">The sequence shown here is derived from an EMBL/GenBank/DDBJ whole genome shotgun (WGS) entry which is preliminary data.</text>
</comment>
<dbReference type="PROSITE" id="PS01180">
    <property type="entry name" value="CUB"/>
    <property type="match status" value="6"/>
</dbReference>
<evidence type="ECO:0000256" key="1">
    <source>
        <dbReference type="ARBA" id="ARBA00023157"/>
    </source>
</evidence>
<evidence type="ECO:0000313" key="7">
    <source>
        <dbReference type="Proteomes" id="UP001321473"/>
    </source>
</evidence>
<reference evidence="6 7" key="1">
    <citation type="journal article" date="2023" name="Arcadia Sci">
        <title>De novo assembly of a long-read Amblyomma americanum tick genome.</title>
        <authorList>
            <person name="Chou S."/>
            <person name="Poskanzer K.E."/>
            <person name="Rollins M."/>
            <person name="Thuy-Boun P.S."/>
        </authorList>
    </citation>
    <scope>NUCLEOTIDE SEQUENCE [LARGE SCALE GENOMIC DNA]</scope>
    <source>
        <strain evidence="6">F_SG_1</strain>
        <tissue evidence="6">Salivary glands</tissue>
    </source>
</reference>
<feature type="chain" id="PRO_5043037217" description="CUB domain-containing protein" evidence="4">
    <location>
        <begin position="26"/>
        <end position="883"/>
    </location>
</feature>
<feature type="domain" description="CUB" evidence="5">
    <location>
        <begin position="76"/>
        <end position="187"/>
    </location>
</feature>
<dbReference type="SUPFAM" id="SSF49854">
    <property type="entry name" value="Spermadhesin, CUB domain"/>
    <property type="match status" value="6"/>
</dbReference>
<dbReference type="Proteomes" id="UP001321473">
    <property type="component" value="Unassembled WGS sequence"/>
</dbReference>
<organism evidence="6 7">
    <name type="scientific">Amblyomma americanum</name>
    <name type="common">Lone star tick</name>
    <dbReference type="NCBI Taxonomy" id="6943"/>
    <lineage>
        <taxon>Eukaryota</taxon>
        <taxon>Metazoa</taxon>
        <taxon>Ecdysozoa</taxon>
        <taxon>Arthropoda</taxon>
        <taxon>Chelicerata</taxon>
        <taxon>Arachnida</taxon>
        <taxon>Acari</taxon>
        <taxon>Parasitiformes</taxon>
        <taxon>Ixodida</taxon>
        <taxon>Ixodoidea</taxon>
        <taxon>Ixodidae</taxon>
        <taxon>Amblyomminae</taxon>
        <taxon>Amblyomma</taxon>
    </lineage>
</organism>
<protein>
    <recommendedName>
        <fullName evidence="5">CUB domain-containing protein</fullName>
    </recommendedName>
</protein>
<feature type="domain" description="CUB" evidence="5">
    <location>
        <begin position="333"/>
        <end position="440"/>
    </location>
</feature>
<feature type="compositionally biased region" description="Low complexity" evidence="3">
    <location>
        <begin position="225"/>
        <end position="236"/>
    </location>
</feature>
<keyword evidence="7" id="KW-1185">Reference proteome</keyword>
<dbReference type="Gene3D" id="2.60.120.290">
    <property type="entry name" value="Spermadhesin, CUB domain"/>
    <property type="match status" value="6"/>
</dbReference>
<dbReference type="EMBL" id="JARKHS020028712">
    <property type="protein sequence ID" value="KAK8764070.1"/>
    <property type="molecule type" value="Genomic_DNA"/>
</dbReference>
<dbReference type="PANTHER" id="PTHR24255">
    <property type="entry name" value="COMPLEMENT COMPONENT 1, S SUBCOMPONENT-RELATED"/>
    <property type="match status" value="1"/>
</dbReference>
<feature type="domain" description="CUB" evidence="5">
    <location>
        <begin position="238"/>
        <end position="311"/>
    </location>
</feature>
<evidence type="ECO:0000256" key="4">
    <source>
        <dbReference type="SAM" id="SignalP"/>
    </source>
</evidence>
<feature type="domain" description="CUB" evidence="5">
    <location>
        <begin position="629"/>
        <end position="740"/>
    </location>
</feature>
<feature type="domain" description="CUB" evidence="5">
    <location>
        <begin position="490"/>
        <end position="601"/>
    </location>
</feature>
<dbReference type="GO" id="GO:0004252">
    <property type="term" value="F:serine-type endopeptidase activity"/>
    <property type="evidence" value="ECO:0007669"/>
    <property type="project" value="TreeGrafter"/>
</dbReference>
<keyword evidence="1 2" id="KW-1015">Disulfide bond</keyword>
<comment type="caution">
    <text evidence="2">Lacks conserved residue(s) required for the propagation of feature annotation.</text>
</comment>
<keyword evidence="4" id="KW-0732">Signal</keyword>
<evidence type="ECO:0000256" key="2">
    <source>
        <dbReference type="PROSITE-ProRule" id="PRU00059"/>
    </source>
</evidence>
<dbReference type="InterPro" id="IPR000859">
    <property type="entry name" value="CUB_dom"/>
</dbReference>
<dbReference type="InterPro" id="IPR035914">
    <property type="entry name" value="Sperma_CUB_dom_sf"/>
</dbReference>
<dbReference type="PANTHER" id="PTHR24255:SF31">
    <property type="entry name" value="CUBILIN-LIKE PROTEIN"/>
    <property type="match status" value="1"/>
</dbReference>
<proteinExistence type="predicted"/>
<dbReference type="SMART" id="SM00042">
    <property type="entry name" value="CUB"/>
    <property type="match status" value="5"/>
</dbReference>
<evidence type="ECO:0000259" key="5">
    <source>
        <dbReference type="PROSITE" id="PS01180"/>
    </source>
</evidence>
<feature type="disulfide bond" evidence="2">
    <location>
        <begin position="772"/>
        <end position="799"/>
    </location>
</feature>
<feature type="signal peptide" evidence="4">
    <location>
        <begin position="1"/>
        <end position="25"/>
    </location>
</feature>
<evidence type="ECO:0000256" key="3">
    <source>
        <dbReference type="SAM" id="MobiDB-lite"/>
    </source>
</evidence>
<dbReference type="CDD" id="cd00041">
    <property type="entry name" value="CUB"/>
    <property type="match status" value="6"/>
</dbReference>
<feature type="region of interest" description="Disordered" evidence="3">
    <location>
        <begin position="190"/>
        <end position="236"/>
    </location>
</feature>
<dbReference type="GO" id="GO:0005615">
    <property type="term" value="C:extracellular space"/>
    <property type="evidence" value="ECO:0007669"/>
    <property type="project" value="TreeGrafter"/>
</dbReference>
<dbReference type="AlphaFoldDB" id="A0AAQ4DNN0"/>
<dbReference type="Pfam" id="PF00431">
    <property type="entry name" value="CUB"/>
    <property type="match status" value="6"/>
</dbReference>
<feature type="domain" description="CUB" evidence="5">
    <location>
        <begin position="772"/>
        <end position="881"/>
    </location>
</feature>
<evidence type="ECO:0000313" key="6">
    <source>
        <dbReference type="EMBL" id="KAK8764070.1"/>
    </source>
</evidence>
<gene>
    <name evidence="6" type="ORF">V5799_033320</name>
</gene>
<sequence>MLAARATTTWLLLLAALLGKRGAAALNATGIEVRGALHAASEAGILSATAGAAAYQARRIKRAAGDLDRYKTAGACDATVDSAEGWILSPNYPSDYANFGSCTFTVRKLASDVCTLRLTLDDFDLEESADCFNDYLLLPDGQKLCGSLPPDTVKTVSISRRHSSFTFIFSSNEAKTARGFMIRVEQVRDSCSDDLPDSPLFPTDSQPDDFPPPLGRPQPQFGSDAQAAATGAPPAGECDRDVLSYSHVLSSPGYPYGYPPLQNCLYRVWRVDSSVCLLELDVRDFQLNQRDCFRDYLDLPDGTQFCGQVSGTKLVRVHRNWRDSVGTRAPGVCDQRLAAASSLIRSPGYPRGYGPNLRCRYTVLRLNRNVCRLQVLFRRFSLENSFGCRKDYLEMPDRSRVCGRYAGSRTYDFNQDSINLYFITDGFRTDSGFEIEVRQLQNSCLNPVLERQEHAAAVGTRGLQAMMTTKDGGSAAAHAATAAPGAPGSCDRTVSRDVEIVRSPSFPGDYPAGARCVYRLRRSRPSVCQLRLDLVDFDVEDAPDCAADALLIESTGERLCGFRSSTSRVLYFPREADELRLVFTSDLTTTRKGFEIKVTQSDIGCTRAPLGPAVGRPGGGSSSPAQPSTCGRLHYDGGVLESPRHPFAYPANLDCRYWIHRASPSVCRAQLTFGRFDVGVQRSGRCPSDYLDIQGTRYCGRRDGQTIIVDFPRGRNTIELKLHTDGVYERSGFRIDVKQISSGCLATPLPGEVIPSEKRKCRTANSKSRSTCDQVITTEVFQLMSPGFRRGGYPGGIHCVYTLRKHNFRVCALEIKMEAFELEQDPGCSKDYLQFGTLRFCGKQAYGATRTIEFLDDEMKIQFHTNPTVSGAGFLLTGKQVTC</sequence>
<accession>A0AAQ4DNN0</accession>
<name>A0AAQ4DNN0_AMBAM</name>